<keyword evidence="3" id="KW-1185">Reference proteome</keyword>
<dbReference type="SUPFAM" id="SSF82649">
    <property type="entry name" value="SufE/NifU"/>
    <property type="match status" value="1"/>
</dbReference>
<dbReference type="Gene3D" id="3.90.1010.10">
    <property type="match status" value="1"/>
</dbReference>
<dbReference type="CDD" id="cd06664">
    <property type="entry name" value="IscU_like"/>
    <property type="match status" value="1"/>
</dbReference>
<sequence>MLYSDKVMEHFTNPHNVGELPDADGIGEVGNAKCGDIMKMYLKIDGGKITDIKFKTFGCGAAIATSSIATDMIKGQTIEDALKLTNKAVVEALDGLPPAKIHCSVLAEQAVKAALADYYRRQGIDPTPIVGDIGECEACHV</sequence>
<organism evidence="2 3">
    <name type="scientific">Zongyangia hominis</name>
    <dbReference type="NCBI Taxonomy" id="2763677"/>
    <lineage>
        <taxon>Bacteria</taxon>
        <taxon>Bacillati</taxon>
        <taxon>Bacillota</taxon>
        <taxon>Clostridia</taxon>
        <taxon>Eubacteriales</taxon>
        <taxon>Oscillospiraceae</taxon>
        <taxon>Zongyangia</taxon>
    </lineage>
</organism>
<dbReference type="InterPro" id="IPR017787">
    <property type="entry name" value="NIF_FeS_clus_asmbl_NifU-like"/>
</dbReference>
<dbReference type="GO" id="GO:0016226">
    <property type="term" value="P:iron-sulfur cluster assembly"/>
    <property type="evidence" value="ECO:0007669"/>
    <property type="project" value="InterPro"/>
</dbReference>
<dbReference type="NCBIfam" id="TIGR03419">
    <property type="entry name" value="NifU_clost"/>
    <property type="match status" value="1"/>
</dbReference>
<dbReference type="RefSeq" id="WP_262397319.1">
    <property type="nucleotide sequence ID" value="NZ_JACRTC010000002.1"/>
</dbReference>
<evidence type="ECO:0000313" key="2">
    <source>
        <dbReference type="EMBL" id="MBC8570074.1"/>
    </source>
</evidence>
<dbReference type="EMBL" id="JACRTC010000002">
    <property type="protein sequence ID" value="MBC8570074.1"/>
    <property type="molecule type" value="Genomic_DNA"/>
</dbReference>
<gene>
    <name evidence="2" type="primary">nifU</name>
    <name evidence="2" type="ORF">H8709_04450</name>
</gene>
<dbReference type="InterPro" id="IPR002871">
    <property type="entry name" value="NIF_FeS_clus_asmbl_NifU_N"/>
</dbReference>
<protein>
    <submittedName>
        <fullName evidence="2">Fe-S cluster assembly scaffold protein NifU</fullName>
    </submittedName>
</protein>
<reference evidence="2" key="1">
    <citation type="submission" date="2020-08" db="EMBL/GenBank/DDBJ databases">
        <title>Genome public.</title>
        <authorList>
            <person name="Liu C."/>
            <person name="Sun Q."/>
        </authorList>
    </citation>
    <scope>NUCLEOTIDE SEQUENCE</scope>
    <source>
        <strain evidence="2">NSJ-54</strain>
    </source>
</reference>
<dbReference type="GO" id="GO:0005506">
    <property type="term" value="F:iron ion binding"/>
    <property type="evidence" value="ECO:0007669"/>
    <property type="project" value="InterPro"/>
</dbReference>
<accession>A0A926I6I0</accession>
<feature type="domain" description="NIF system FeS cluster assembly NifU N-terminal" evidence="1">
    <location>
        <begin position="3"/>
        <end position="122"/>
    </location>
</feature>
<dbReference type="Proteomes" id="UP000660861">
    <property type="component" value="Unassembled WGS sequence"/>
</dbReference>
<evidence type="ECO:0000259" key="1">
    <source>
        <dbReference type="Pfam" id="PF01592"/>
    </source>
</evidence>
<dbReference type="PANTHER" id="PTHR10093">
    <property type="entry name" value="IRON-SULFUR CLUSTER ASSEMBLY ENZYME NIFU HOMOLOG"/>
    <property type="match status" value="1"/>
</dbReference>
<dbReference type="GO" id="GO:0051536">
    <property type="term" value="F:iron-sulfur cluster binding"/>
    <property type="evidence" value="ECO:0007669"/>
    <property type="project" value="InterPro"/>
</dbReference>
<dbReference type="AlphaFoldDB" id="A0A926I6I0"/>
<name>A0A926I6I0_9FIRM</name>
<evidence type="ECO:0000313" key="3">
    <source>
        <dbReference type="Proteomes" id="UP000660861"/>
    </source>
</evidence>
<dbReference type="Pfam" id="PF01592">
    <property type="entry name" value="NifU_N"/>
    <property type="match status" value="1"/>
</dbReference>
<comment type="caution">
    <text evidence="2">The sequence shown here is derived from an EMBL/GenBank/DDBJ whole genome shotgun (WGS) entry which is preliminary data.</text>
</comment>
<proteinExistence type="predicted"/>